<name>A0AAV7JBK2_9METZ</name>
<dbReference type="PANTHER" id="PTHR46068:SF1">
    <property type="entry name" value="TRANSPOSASE IS30-LIKE HTH DOMAIN-CONTAINING PROTEIN"/>
    <property type="match status" value="1"/>
</dbReference>
<dbReference type="InterPro" id="IPR036397">
    <property type="entry name" value="RNaseH_sf"/>
</dbReference>
<evidence type="ECO:0000313" key="2">
    <source>
        <dbReference type="Proteomes" id="UP001165289"/>
    </source>
</evidence>
<dbReference type="EMBL" id="JAKMXF010000363">
    <property type="protein sequence ID" value="KAI6646058.1"/>
    <property type="molecule type" value="Genomic_DNA"/>
</dbReference>
<evidence type="ECO:0000313" key="1">
    <source>
        <dbReference type="EMBL" id="KAI6646058.1"/>
    </source>
</evidence>
<dbReference type="Proteomes" id="UP001165289">
    <property type="component" value="Unassembled WGS sequence"/>
</dbReference>
<proteinExistence type="predicted"/>
<accession>A0AAV7JBK2</accession>
<sequence>MVRELSVYHEMIRKKVVEDLGLKSFKRKKIHHLNPSIRTKRLARSKALLQGFAPGAQEQILFSDEKIFTNEEAWNRQNDRILATSSTTISENLKYIDRVQKPMSVMVWGGVSANARTNLIFVPQGVKINSATYQEMILEQEISVTRQNLFRNNTWIFQKDSAPAHVSKALKTG</sequence>
<dbReference type="PANTHER" id="PTHR46068">
    <property type="entry name" value="PROTEIN CBG27172"/>
    <property type="match status" value="1"/>
</dbReference>
<comment type="caution">
    <text evidence="1">The sequence shown here is derived from an EMBL/GenBank/DDBJ whole genome shotgun (WGS) entry which is preliminary data.</text>
</comment>
<dbReference type="Gene3D" id="3.30.420.10">
    <property type="entry name" value="Ribonuclease H-like superfamily/Ribonuclease H"/>
    <property type="match status" value="1"/>
</dbReference>
<gene>
    <name evidence="1" type="ORF">LOD99_9506</name>
</gene>
<dbReference type="GO" id="GO:0003676">
    <property type="term" value="F:nucleic acid binding"/>
    <property type="evidence" value="ECO:0007669"/>
    <property type="project" value="InterPro"/>
</dbReference>
<reference evidence="1 2" key="1">
    <citation type="journal article" date="2023" name="BMC Biol.">
        <title>The compact genome of the sponge Oopsacas minuta (Hexactinellida) is lacking key metazoan core genes.</title>
        <authorList>
            <person name="Santini S."/>
            <person name="Schenkelaars Q."/>
            <person name="Jourda C."/>
            <person name="Duchesne M."/>
            <person name="Belahbib H."/>
            <person name="Rocher C."/>
            <person name="Selva M."/>
            <person name="Riesgo A."/>
            <person name="Vervoort M."/>
            <person name="Leys S.P."/>
            <person name="Kodjabachian L."/>
            <person name="Le Bivic A."/>
            <person name="Borchiellini C."/>
            <person name="Claverie J.M."/>
            <person name="Renard E."/>
        </authorList>
    </citation>
    <scope>NUCLEOTIDE SEQUENCE [LARGE SCALE GENOMIC DNA]</scope>
    <source>
        <strain evidence="1">SPO-2</strain>
    </source>
</reference>
<organism evidence="1 2">
    <name type="scientific">Oopsacas minuta</name>
    <dbReference type="NCBI Taxonomy" id="111878"/>
    <lineage>
        <taxon>Eukaryota</taxon>
        <taxon>Metazoa</taxon>
        <taxon>Porifera</taxon>
        <taxon>Hexactinellida</taxon>
        <taxon>Hexasterophora</taxon>
        <taxon>Lyssacinosida</taxon>
        <taxon>Leucopsacidae</taxon>
        <taxon>Oopsacas</taxon>
    </lineage>
</organism>
<protein>
    <submittedName>
        <fullName evidence="1">Transposase</fullName>
    </submittedName>
</protein>
<keyword evidence="2" id="KW-1185">Reference proteome</keyword>
<dbReference type="AlphaFoldDB" id="A0AAV7JBK2"/>